<proteinExistence type="predicted"/>
<reference evidence="1 2" key="1">
    <citation type="journal article" date="2012" name="Int. J. Syst. Evol. Microbiol.">
        <title>Flammeovirga pacifica sp. nov., isolated from deep-sea sediment.</title>
        <authorList>
            <person name="Xu H."/>
            <person name="Fu Y."/>
            <person name="Yang N."/>
            <person name="Ding Z."/>
            <person name="Lai Q."/>
            <person name="Zeng R."/>
        </authorList>
    </citation>
    <scope>NUCLEOTIDE SEQUENCE [LARGE SCALE GENOMIC DNA]</scope>
    <source>
        <strain evidence="2">DSM 24597 / LMG 26175 / WPAGA1</strain>
    </source>
</reference>
<keyword evidence="2" id="KW-1185">Reference proteome</keyword>
<organism evidence="1 2">
    <name type="scientific">Flammeovirga pacifica</name>
    <dbReference type="NCBI Taxonomy" id="915059"/>
    <lineage>
        <taxon>Bacteria</taxon>
        <taxon>Pseudomonadati</taxon>
        <taxon>Bacteroidota</taxon>
        <taxon>Cytophagia</taxon>
        <taxon>Cytophagales</taxon>
        <taxon>Flammeovirgaceae</taxon>
        <taxon>Flammeovirga</taxon>
    </lineage>
</organism>
<comment type="caution">
    <text evidence="1">The sequence shown here is derived from an EMBL/GenBank/DDBJ whole genome shotgun (WGS) entry which is preliminary data.</text>
</comment>
<sequence length="67" mass="7836">MTKLVISIENEKNASLVKDLLKDLSFIESIDELKEKKIEKENVLQHLEEIKKQQDVNISIQWKSISL</sequence>
<dbReference type="Proteomes" id="UP000179797">
    <property type="component" value="Unassembled WGS sequence"/>
</dbReference>
<evidence type="ECO:0000313" key="2">
    <source>
        <dbReference type="Proteomes" id="UP000179797"/>
    </source>
</evidence>
<name>A0A1S1YW53_FLAPC</name>
<dbReference type="STRING" id="915059.NH26_02205"/>
<dbReference type="RefSeq" id="WP_044223753.1">
    <property type="nucleotide sequence ID" value="NZ_JRYR02000001.1"/>
</dbReference>
<gene>
    <name evidence="1" type="ORF">NH26_02205</name>
</gene>
<dbReference type="EMBL" id="JRYR02000001">
    <property type="protein sequence ID" value="OHX65248.1"/>
    <property type="molecule type" value="Genomic_DNA"/>
</dbReference>
<protein>
    <submittedName>
        <fullName evidence="1">Uncharacterized protein</fullName>
    </submittedName>
</protein>
<dbReference type="AlphaFoldDB" id="A0A1S1YW53"/>
<evidence type="ECO:0000313" key="1">
    <source>
        <dbReference type="EMBL" id="OHX65248.1"/>
    </source>
</evidence>
<accession>A0A1S1YW53</accession>